<dbReference type="EMBL" id="LM995447">
    <property type="protein sequence ID" value="CDZ23212.1"/>
    <property type="molecule type" value="Genomic_DNA"/>
</dbReference>
<dbReference type="KEGG" id="ccel:CCDG5_0061"/>
<dbReference type="AlphaFoldDB" id="A0A078KL09"/>
<evidence type="ECO:0000313" key="2">
    <source>
        <dbReference type="Proteomes" id="UP000032431"/>
    </source>
</evidence>
<proteinExistence type="predicted"/>
<sequence>MRGGIFAPVRAEEDIKKDRFKSDLVYKRTVQLKLEFEFMSFTGETGPDADISNSSG</sequence>
<accession>A0A078KL09</accession>
<keyword evidence="2" id="KW-1185">Reference proteome</keyword>
<dbReference type="Proteomes" id="UP000032431">
    <property type="component" value="Chromosome I"/>
</dbReference>
<gene>
    <name evidence="1" type="ORF">CCDG5_0061</name>
</gene>
<protein>
    <submittedName>
        <fullName evidence="1">Uncharacterized protein</fullName>
    </submittedName>
</protein>
<dbReference type="STRING" id="29343.CCDG5_0061"/>
<name>A0A078KL09_9FIRM</name>
<reference evidence="2" key="1">
    <citation type="submission" date="2014-07" db="EMBL/GenBank/DDBJ databases">
        <authorList>
            <person name="Wibberg D."/>
        </authorList>
    </citation>
    <scope>NUCLEOTIDE SEQUENCE [LARGE SCALE GENOMIC DNA]</scope>
    <source>
        <strain evidence="2">DG5</strain>
    </source>
</reference>
<evidence type="ECO:0000313" key="1">
    <source>
        <dbReference type="EMBL" id="CDZ23212.1"/>
    </source>
</evidence>
<organism evidence="1 2">
    <name type="scientific">[Clostridium] cellulosi</name>
    <dbReference type="NCBI Taxonomy" id="29343"/>
    <lineage>
        <taxon>Bacteria</taxon>
        <taxon>Bacillati</taxon>
        <taxon>Bacillota</taxon>
        <taxon>Clostridia</taxon>
        <taxon>Eubacteriales</taxon>
        <taxon>Oscillospiraceae</taxon>
        <taxon>Oscillospiraceae incertae sedis</taxon>
    </lineage>
</organism>
<dbReference type="HOGENOM" id="CLU_3006048_0_0_9"/>